<name>A0ABT7BV38_9CYAN</name>
<dbReference type="NCBIfam" id="TIGR00644">
    <property type="entry name" value="recJ"/>
    <property type="match status" value="1"/>
</dbReference>
<dbReference type="InterPro" id="IPR004610">
    <property type="entry name" value="RecJ"/>
</dbReference>
<dbReference type="InterPro" id="IPR001667">
    <property type="entry name" value="DDH_dom"/>
</dbReference>
<evidence type="ECO:0000256" key="3">
    <source>
        <dbReference type="ARBA" id="ARBA00022722"/>
    </source>
</evidence>
<comment type="caution">
    <text evidence="9">The sequence shown here is derived from an EMBL/GenBank/DDBJ whole genome shotgun (WGS) entry which is preliminary data.</text>
</comment>
<gene>
    <name evidence="9" type="primary">recJ</name>
    <name evidence="9" type="ORF">PMH09_05590</name>
</gene>
<dbReference type="Pfam" id="PF01368">
    <property type="entry name" value="DHH"/>
    <property type="match status" value="1"/>
</dbReference>
<evidence type="ECO:0000259" key="8">
    <source>
        <dbReference type="Pfam" id="PF17768"/>
    </source>
</evidence>
<evidence type="ECO:0000313" key="9">
    <source>
        <dbReference type="EMBL" id="MDJ1182662.1"/>
    </source>
</evidence>
<keyword evidence="5 9" id="KW-0269">Exonuclease</keyword>
<evidence type="ECO:0000256" key="4">
    <source>
        <dbReference type="ARBA" id="ARBA00022801"/>
    </source>
</evidence>
<dbReference type="Proteomes" id="UP001232992">
    <property type="component" value="Unassembled WGS sequence"/>
</dbReference>
<evidence type="ECO:0000256" key="1">
    <source>
        <dbReference type="ARBA" id="ARBA00005915"/>
    </source>
</evidence>
<evidence type="ECO:0000256" key="2">
    <source>
        <dbReference type="ARBA" id="ARBA00019841"/>
    </source>
</evidence>
<dbReference type="PANTHER" id="PTHR30255:SF2">
    <property type="entry name" value="SINGLE-STRANDED-DNA-SPECIFIC EXONUCLEASE RECJ"/>
    <property type="match status" value="1"/>
</dbReference>
<dbReference type="Gene3D" id="3.10.310.30">
    <property type="match status" value="1"/>
</dbReference>
<keyword evidence="3" id="KW-0540">Nuclease</keyword>
<dbReference type="PANTHER" id="PTHR30255">
    <property type="entry name" value="SINGLE-STRANDED-DNA-SPECIFIC EXONUCLEASE RECJ"/>
    <property type="match status" value="1"/>
</dbReference>
<feature type="domain" description="DHHA1" evidence="7">
    <location>
        <begin position="369"/>
        <end position="468"/>
    </location>
</feature>
<reference evidence="9 10" key="1">
    <citation type="submission" date="2023-01" db="EMBL/GenBank/DDBJ databases">
        <title>Novel diversity within Roseofilum (Cyanobacteria; Desertifilaceae) from marine benthic mats with descriptions of four novel species.</title>
        <authorList>
            <person name="Wang Y."/>
            <person name="Berthold D.E."/>
            <person name="Hu J."/>
            <person name="Lefler F.W."/>
            <person name="Laughinghouse H.D. IV."/>
        </authorList>
    </citation>
    <scope>NUCLEOTIDE SEQUENCE [LARGE SCALE GENOMIC DNA]</scope>
    <source>
        <strain evidence="9 10">BLCC-M143</strain>
    </source>
</reference>
<dbReference type="Pfam" id="PF02272">
    <property type="entry name" value="DHHA1"/>
    <property type="match status" value="1"/>
</dbReference>
<dbReference type="InterPro" id="IPR003156">
    <property type="entry name" value="DHHA1_dom"/>
</dbReference>
<keyword evidence="10" id="KW-1185">Reference proteome</keyword>
<feature type="domain" description="DDH" evidence="6">
    <location>
        <begin position="88"/>
        <end position="240"/>
    </location>
</feature>
<dbReference type="RefSeq" id="WP_283757313.1">
    <property type="nucleotide sequence ID" value="NZ_JAQOSQ010000003.1"/>
</dbReference>
<dbReference type="Gene3D" id="3.90.1640.30">
    <property type="match status" value="1"/>
</dbReference>
<dbReference type="SUPFAM" id="SSF64182">
    <property type="entry name" value="DHH phosphoesterases"/>
    <property type="match status" value="1"/>
</dbReference>
<dbReference type="InterPro" id="IPR041122">
    <property type="entry name" value="RecJ_OB"/>
</dbReference>
<evidence type="ECO:0000313" key="10">
    <source>
        <dbReference type="Proteomes" id="UP001232992"/>
    </source>
</evidence>
<organism evidence="9 10">
    <name type="scientific">Roseofilum casamattae BLCC-M143</name>
    <dbReference type="NCBI Taxonomy" id="3022442"/>
    <lineage>
        <taxon>Bacteria</taxon>
        <taxon>Bacillati</taxon>
        <taxon>Cyanobacteriota</taxon>
        <taxon>Cyanophyceae</taxon>
        <taxon>Desertifilales</taxon>
        <taxon>Desertifilaceae</taxon>
        <taxon>Roseofilum</taxon>
        <taxon>Roseofilum casamattae</taxon>
    </lineage>
</organism>
<keyword evidence="4" id="KW-0378">Hydrolase</keyword>
<dbReference type="InterPro" id="IPR051673">
    <property type="entry name" value="SSDNA_exonuclease_RecJ"/>
</dbReference>
<evidence type="ECO:0000259" key="7">
    <source>
        <dbReference type="Pfam" id="PF02272"/>
    </source>
</evidence>
<comment type="similarity">
    <text evidence="1">Belongs to the RecJ family.</text>
</comment>
<accession>A0ABT7BV38</accession>
<evidence type="ECO:0000256" key="5">
    <source>
        <dbReference type="ARBA" id="ARBA00022839"/>
    </source>
</evidence>
<dbReference type="Pfam" id="PF17768">
    <property type="entry name" value="RecJ_OB"/>
    <property type="match status" value="1"/>
</dbReference>
<evidence type="ECO:0000259" key="6">
    <source>
        <dbReference type="Pfam" id="PF01368"/>
    </source>
</evidence>
<dbReference type="EMBL" id="JAQOSQ010000003">
    <property type="protein sequence ID" value="MDJ1182662.1"/>
    <property type="molecule type" value="Genomic_DNA"/>
</dbReference>
<dbReference type="GO" id="GO:0004527">
    <property type="term" value="F:exonuclease activity"/>
    <property type="evidence" value="ECO:0007669"/>
    <property type="project" value="UniProtKB-KW"/>
</dbReference>
<dbReference type="InterPro" id="IPR038763">
    <property type="entry name" value="DHH_sf"/>
</dbReference>
<proteinExistence type="inferred from homology"/>
<sequence length="783" mass="89027">MKPCPTWKLPDTENPPSEFIDTIANLLPHLNQANSLAQMLWQRQIREPEMLSGFLIVDSYQPSSPFEFGEEMDWAVERINRARNEGEKVAIWGDFDADGVTSTSVLLDGLRQFFPEDLLDYHIPNRLTDSHGLHSAGIERLAEQGTDLIITCDTGSTNLSEIELALALGIDIIITDHHTLLDRRPPVTAIINPRYLPKSHPLFHLSGVAVAYKLIEALYEKFPEIPQAPLEELLDLVAIGLIADLVQLKGDCRYLAQRGIARLFQDFQNPANERRRPGIGRLLELCRKTGDRPTDISFGIGPRINAVSRIYGDASFCVNLLTNRDLNLCNRLAEDAELANSRRKELQQMVLKEAIEEVERLDLSTTHAIILSKPEWPVGVLGLVAAQLAQDYHKPAILFSIEIADRLRSQSPLAKGSARSVANLDLYQLVKSQSHLLHRFGGHPFAAGLSLSVENLSLFSEGINQQLNGMVDLRDRSATIEIDLACSVSQLGERLFKELKYLEPCGMGNTAPKILVRDCWFENRRHQNIKDRKGGKIRYIKTQFILKDKTSEEGIFGLWWGHYQDEIPNGYCDAIVELDFNQYCNYHVRIVDLIPARDRTQLSSTQNPTEIWDWRPPKPQDNPRDLALMMTENPDNWDNLYDWLDRAKQQEKNLAIAYPPKTVKHPVQIWEILVGIAKYLNRTSKTISLQALQDKLSLSPNTLIVGLTALSELGFVIDVRDRELQIHDLIRDRQLGEFPGRDRFLAIVEEEQFRQQYFSQIPVEMISRVVGDMEKIEAETPEF</sequence>
<feature type="domain" description="RecJ OB" evidence="8">
    <location>
        <begin position="482"/>
        <end position="584"/>
    </location>
</feature>
<protein>
    <recommendedName>
        <fullName evidence="2">Single-stranded-DNA-specific exonuclease RecJ</fullName>
    </recommendedName>
</protein>